<dbReference type="Pfam" id="PF00476">
    <property type="entry name" value="DNA_pol_A"/>
    <property type="match status" value="1"/>
</dbReference>
<dbReference type="Pfam" id="PF01612">
    <property type="entry name" value="DNA_pol_A_exo1"/>
    <property type="match status" value="1"/>
</dbReference>
<dbReference type="SUPFAM" id="SSF56672">
    <property type="entry name" value="DNA/RNA polymerases"/>
    <property type="match status" value="1"/>
</dbReference>
<dbReference type="EC" id="2.7.7.7" evidence="2"/>
<evidence type="ECO:0000313" key="9">
    <source>
        <dbReference type="Proteomes" id="UP000501705"/>
    </source>
</evidence>
<protein>
    <recommendedName>
        <fullName evidence="3">DNA polymerase I</fullName>
        <ecNumber evidence="2">2.7.7.7</ecNumber>
    </recommendedName>
</protein>
<evidence type="ECO:0000256" key="1">
    <source>
        <dbReference type="ARBA" id="ARBA00007705"/>
    </source>
</evidence>
<evidence type="ECO:0000256" key="2">
    <source>
        <dbReference type="ARBA" id="ARBA00012417"/>
    </source>
</evidence>
<evidence type="ECO:0000259" key="7">
    <source>
        <dbReference type="SMART" id="SM00482"/>
    </source>
</evidence>
<dbReference type="InterPro" id="IPR002298">
    <property type="entry name" value="DNA_polymerase_A"/>
</dbReference>
<keyword evidence="4" id="KW-0235">DNA replication</keyword>
<gene>
    <name evidence="8" type="ORF">F5X71_29510</name>
</gene>
<name>A0A6G9XY81_NOCBR</name>
<dbReference type="EMBL" id="CP046171">
    <property type="protein sequence ID" value="QIS05895.1"/>
    <property type="molecule type" value="Genomic_DNA"/>
</dbReference>
<dbReference type="SMART" id="SM00474">
    <property type="entry name" value="35EXOc"/>
    <property type="match status" value="1"/>
</dbReference>
<dbReference type="InterPro" id="IPR036397">
    <property type="entry name" value="RNaseH_sf"/>
</dbReference>
<dbReference type="InterPro" id="IPR043502">
    <property type="entry name" value="DNA/RNA_pol_sf"/>
</dbReference>
<dbReference type="PANTHER" id="PTHR10133:SF27">
    <property type="entry name" value="DNA POLYMERASE NU"/>
    <property type="match status" value="1"/>
</dbReference>
<evidence type="ECO:0000256" key="5">
    <source>
        <dbReference type="ARBA" id="ARBA00049244"/>
    </source>
</evidence>
<organism evidence="8 9">
    <name type="scientific">Nocardia brasiliensis</name>
    <dbReference type="NCBI Taxonomy" id="37326"/>
    <lineage>
        <taxon>Bacteria</taxon>
        <taxon>Bacillati</taxon>
        <taxon>Actinomycetota</taxon>
        <taxon>Actinomycetes</taxon>
        <taxon>Mycobacteriales</taxon>
        <taxon>Nocardiaceae</taxon>
        <taxon>Nocardia</taxon>
    </lineage>
</organism>
<dbReference type="SMART" id="SM00482">
    <property type="entry name" value="POLAc"/>
    <property type="match status" value="1"/>
</dbReference>
<evidence type="ECO:0000256" key="3">
    <source>
        <dbReference type="ARBA" id="ARBA00020311"/>
    </source>
</evidence>
<dbReference type="InterPro" id="IPR012337">
    <property type="entry name" value="RNaseH-like_sf"/>
</dbReference>
<evidence type="ECO:0000259" key="6">
    <source>
        <dbReference type="SMART" id="SM00474"/>
    </source>
</evidence>
<comment type="similarity">
    <text evidence="1">Belongs to the DNA polymerase type-A family.</text>
</comment>
<feature type="domain" description="DNA-directed DNA polymerase family A palm" evidence="7">
    <location>
        <begin position="380"/>
        <end position="563"/>
    </location>
</feature>
<evidence type="ECO:0000313" key="8">
    <source>
        <dbReference type="EMBL" id="QIS05895.1"/>
    </source>
</evidence>
<dbReference type="PANTHER" id="PTHR10133">
    <property type="entry name" value="DNA POLYMERASE I"/>
    <property type="match status" value="1"/>
</dbReference>
<accession>A0A6G9XY81</accession>
<dbReference type="RefSeq" id="WP_167464950.1">
    <property type="nucleotide sequence ID" value="NZ_CP046171.1"/>
</dbReference>
<dbReference type="Gene3D" id="1.20.1060.10">
    <property type="entry name" value="Taq DNA Polymerase, Chain T, domain 4"/>
    <property type="match status" value="1"/>
</dbReference>
<dbReference type="Gene3D" id="1.10.150.20">
    <property type="entry name" value="5' to 3' exonuclease, C-terminal subdomain"/>
    <property type="match status" value="1"/>
</dbReference>
<dbReference type="SUPFAM" id="SSF53098">
    <property type="entry name" value="Ribonuclease H-like"/>
    <property type="match status" value="1"/>
</dbReference>
<dbReference type="AlphaFoldDB" id="A0A6G9XY81"/>
<dbReference type="GO" id="GO:0003677">
    <property type="term" value="F:DNA binding"/>
    <property type="evidence" value="ECO:0007669"/>
    <property type="project" value="InterPro"/>
</dbReference>
<comment type="catalytic activity">
    <reaction evidence="5">
        <text>DNA(n) + a 2'-deoxyribonucleoside 5'-triphosphate = DNA(n+1) + diphosphate</text>
        <dbReference type="Rhea" id="RHEA:22508"/>
        <dbReference type="Rhea" id="RHEA-COMP:17339"/>
        <dbReference type="Rhea" id="RHEA-COMP:17340"/>
        <dbReference type="ChEBI" id="CHEBI:33019"/>
        <dbReference type="ChEBI" id="CHEBI:61560"/>
        <dbReference type="ChEBI" id="CHEBI:173112"/>
        <dbReference type="EC" id="2.7.7.7"/>
    </reaction>
</comment>
<dbReference type="Proteomes" id="UP000501705">
    <property type="component" value="Chromosome"/>
</dbReference>
<reference evidence="8 9" key="1">
    <citation type="journal article" date="2019" name="ACS Chem. Biol.">
        <title>Identification and Mobilization of a Cryptic Antibiotic Biosynthesis Gene Locus from a Human-Pathogenic Nocardia Isolate.</title>
        <authorList>
            <person name="Herisse M."/>
            <person name="Ishida K."/>
            <person name="Porter J.L."/>
            <person name="Howden B."/>
            <person name="Hertweck C."/>
            <person name="Stinear T.P."/>
            <person name="Pidot S.J."/>
        </authorList>
    </citation>
    <scope>NUCLEOTIDE SEQUENCE [LARGE SCALE GENOMIC DNA]</scope>
    <source>
        <strain evidence="8 9">AUSMDU00024985</strain>
    </source>
</reference>
<dbReference type="InterPro" id="IPR002562">
    <property type="entry name" value="3'-5'_exonuclease_dom"/>
</dbReference>
<proteinExistence type="inferred from homology"/>
<dbReference type="Gene3D" id="3.30.70.370">
    <property type="match status" value="1"/>
</dbReference>
<dbReference type="GO" id="GO:0006302">
    <property type="term" value="P:double-strand break repair"/>
    <property type="evidence" value="ECO:0007669"/>
    <property type="project" value="TreeGrafter"/>
</dbReference>
<sequence>MRAFQYKVDGEPVTIRVAETDADLIEFALWIDANKHTPLGFDTETTGLDIYAGDYQLRTVQFGNGVEAWVIPIERGQKFRHAARLAIACLRQLIMHNASFDLQVLEKHLEVPMSELWPRTTDTKILAHLVDPRGVEEGGTGHRLEDLTRAYIDPIVAAEVKGLMPNLARRYRTTKDLVWKVPELLDDPDFMFYAGMDPVLAYRLRARLAPAVPGESTHLIAYEHNLARVCAEMERTGFLLDVEYSEKLAARLTADEHEASFHAEAFFGIQSVNSTEQVADALEDLGVRITGRTETGKRKVDKELLEQLAENDPAVGSVAHLVAAVTEAKRARKWRTTWVQGFLDGADPNDRVHPSINPLRARTARMSITGIPAQTLPANDWVVRRCFLADPGHAVVSVDYKAQELRVLAALSGDPTMRRVFAEGADLHQLTADAAGVARSVGKMANFLQVYGGGAGTLAKKAGITFPDARRVISKFERTYPKVTLLAKRLAAEAEANGFVTTPVGRRLPVDSGRWYAALNYVIQSTSRDVTCRGLLALDEAGWTPYIRLPIHDEAVASVPIEHAEWGAREIGRHMRMDLRGVDIDTDPEVYGDSWGHGYMKAA</sequence>
<dbReference type="GO" id="GO:0008408">
    <property type="term" value="F:3'-5' exonuclease activity"/>
    <property type="evidence" value="ECO:0007669"/>
    <property type="project" value="InterPro"/>
</dbReference>
<dbReference type="GO" id="GO:0003887">
    <property type="term" value="F:DNA-directed DNA polymerase activity"/>
    <property type="evidence" value="ECO:0007669"/>
    <property type="project" value="UniProtKB-EC"/>
</dbReference>
<dbReference type="InterPro" id="IPR001098">
    <property type="entry name" value="DNA-dir_DNA_pol_A_palm_dom"/>
</dbReference>
<dbReference type="Gene3D" id="3.30.420.10">
    <property type="entry name" value="Ribonuclease H-like superfamily/Ribonuclease H"/>
    <property type="match status" value="1"/>
</dbReference>
<dbReference type="GO" id="GO:0006261">
    <property type="term" value="P:DNA-templated DNA replication"/>
    <property type="evidence" value="ECO:0007669"/>
    <property type="project" value="InterPro"/>
</dbReference>
<evidence type="ECO:0000256" key="4">
    <source>
        <dbReference type="ARBA" id="ARBA00022705"/>
    </source>
</evidence>
<feature type="domain" description="3'-5' exonuclease" evidence="6">
    <location>
        <begin position="12"/>
        <end position="194"/>
    </location>
</feature>